<dbReference type="NCBIfam" id="TIGR00005">
    <property type="entry name" value="rluA_subfam"/>
    <property type="match status" value="1"/>
</dbReference>
<evidence type="ECO:0000313" key="7">
    <source>
        <dbReference type="EMBL" id="MEA5389780.1"/>
    </source>
</evidence>
<dbReference type="InterPro" id="IPR050188">
    <property type="entry name" value="RluA_PseudoU_synthase"/>
</dbReference>
<keyword evidence="8" id="KW-1185">Reference proteome</keyword>
<evidence type="ECO:0000259" key="6">
    <source>
        <dbReference type="SMART" id="SM00363"/>
    </source>
</evidence>
<dbReference type="Gene3D" id="3.30.2350.10">
    <property type="entry name" value="Pseudouridine synthase"/>
    <property type="match status" value="1"/>
</dbReference>
<comment type="caution">
    <text evidence="7">The sequence shown here is derived from an EMBL/GenBank/DDBJ whole genome shotgun (WGS) entry which is preliminary data.</text>
</comment>
<reference evidence="7 8" key="1">
    <citation type="submission" date="2023-12" db="EMBL/GenBank/DDBJ databases">
        <title>Baltic Sea Cyanobacteria.</title>
        <authorList>
            <person name="Delbaje E."/>
            <person name="Fewer D.P."/>
            <person name="Shishido T.K."/>
        </authorList>
    </citation>
    <scope>NUCLEOTIDE SEQUENCE [LARGE SCALE GENOMIC DNA]</scope>
    <source>
        <strain evidence="7 8">UHCC 0139</strain>
    </source>
</reference>
<dbReference type="InterPro" id="IPR002942">
    <property type="entry name" value="S4_RNA-bd"/>
</dbReference>
<dbReference type="Gene3D" id="3.10.290.10">
    <property type="entry name" value="RNA-binding S4 domain"/>
    <property type="match status" value="1"/>
</dbReference>
<dbReference type="PROSITE" id="PS01129">
    <property type="entry name" value="PSI_RLU"/>
    <property type="match status" value="1"/>
</dbReference>
<name>A0ABU5RPM5_9CYAN</name>
<dbReference type="Proteomes" id="UP001304461">
    <property type="component" value="Unassembled WGS sequence"/>
</dbReference>
<protein>
    <recommendedName>
        <fullName evidence="5">Pseudouridine synthase</fullName>
        <ecNumber evidence="5">5.4.99.-</ecNumber>
    </recommendedName>
</protein>
<dbReference type="InterPro" id="IPR006145">
    <property type="entry name" value="PsdUridine_synth_RsuA/RluA"/>
</dbReference>
<dbReference type="SUPFAM" id="SSF55174">
    <property type="entry name" value="Alpha-L RNA-binding motif"/>
    <property type="match status" value="1"/>
</dbReference>
<dbReference type="Pfam" id="PF00849">
    <property type="entry name" value="PseudoU_synth_2"/>
    <property type="match status" value="1"/>
</dbReference>
<sequence length="316" mass="34838">MGAFGEGEGELLTLQYPKPLPMRLDRWLVSQRPEQSRARIQKFIDAGYVRVNGVTGRAKTPLRTDDTVELWMPPPEPLPYLVPQPMALDVLFEDEHLIVINKPAGLTVHPAPGNKDGTLVNGLLHHCPDLPGIGGEMRPGIVHRLDKDTTGCIVVAKSQEALVKLQVQIQKRIASREYLAVVHGRPAADSGTIVGAIGRHPVDRKKYAVVTDATGRHACTHWRLIETLGDYALLRFKLDTGRTHQIRVHCAHTGHPIVGDATYGRCRRLPVALSGQALHAVRLALDHPISGERLVCEAPLPEVFETLLLALRRRSS</sequence>
<dbReference type="RefSeq" id="WP_323303915.1">
    <property type="nucleotide sequence ID" value="NZ_JAYGHX010000001.1"/>
</dbReference>
<dbReference type="InterPro" id="IPR006224">
    <property type="entry name" value="PsdUridine_synth_RluA-like_CS"/>
</dbReference>
<dbReference type="InterPro" id="IPR020103">
    <property type="entry name" value="PsdUridine_synth_cat_dom_sf"/>
</dbReference>
<keyword evidence="4" id="KW-0694">RNA-binding</keyword>
<organism evidence="7 8">
    <name type="scientific">Cyanobium gracile UHCC 0139</name>
    <dbReference type="NCBI Taxonomy" id="3110308"/>
    <lineage>
        <taxon>Bacteria</taxon>
        <taxon>Bacillati</taxon>
        <taxon>Cyanobacteriota</taxon>
        <taxon>Cyanophyceae</taxon>
        <taxon>Synechococcales</taxon>
        <taxon>Prochlorococcaceae</taxon>
        <taxon>Cyanobium</taxon>
    </lineage>
</organism>
<comment type="catalytic activity">
    <reaction evidence="1 5">
        <text>a uridine in RNA = a pseudouridine in RNA</text>
        <dbReference type="Rhea" id="RHEA:48348"/>
        <dbReference type="Rhea" id="RHEA-COMP:12068"/>
        <dbReference type="Rhea" id="RHEA-COMP:12069"/>
        <dbReference type="ChEBI" id="CHEBI:65314"/>
        <dbReference type="ChEBI" id="CHEBI:65315"/>
    </reaction>
</comment>
<dbReference type="InterPro" id="IPR006225">
    <property type="entry name" value="PsdUridine_synth_RluC/D"/>
</dbReference>
<dbReference type="SMART" id="SM00363">
    <property type="entry name" value="S4"/>
    <property type="match status" value="1"/>
</dbReference>
<evidence type="ECO:0000256" key="3">
    <source>
        <dbReference type="ARBA" id="ARBA00023235"/>
    </source>
</evidence>
<dbReference type="CDD" id="cd00165">
    <property type="entry name" value="S4"/>
    <property type="match status" value="1"/>
</dbReference>
<evidence type="ECO:0000256" key="5">
    <source>
        <dbReference type="RuleBase" id="RU362028"/>
    </source>
</evidence>
<dbReference type="PANTHER" id="PTHR21600:SF44">
    <property type="entry name" value="RIBOSOMAL LARGE SUBUNIT PSEUDOURIDINE SYNTHASE D"/>
    <property type="match status" value="1"/>
</dbReference>
<comment type="similarity">
    <text evidence="2 5">Belongs to the pseudouridine synthase RluA family.</text>
</comment>
<dbReference type="PROSITE" id="PS50889">
    <property type="entry name" value="S4"/>
    <property type="match status" value="1"/>
</dbReference>
<comment type="function">
    <text evidence="5">Responsible for synthesis of pseudouridine from uracil.</text>
</comment>
<evidence type="ECO:0000313" key="8">
    <source>
        <dbReference type="Proteomes" id="UP001304461"/>
    </source>
</evidence>
<dbReference type="EMBL" id="JAYGHX010000001">
    <property type="protein sequence ID" value="MEA5389780.1"/>
    <property type="molecule type" value="Genomic_DNA"/>
</dbReference>
<dbReference type="SUPFAM" id="SSF55120">
    <property type="entry name" value="Pseudouridine synthase"/>
    <property type="match status" value="1"/>
</dbReference>
<dbReference type="CDD" id="cd02869">
    <property type="entry name" value="PseudoU_synth_RluA_like"/>
    <property type="match status" value="1"/>
</dbReference>
<dbReference type="Pfam" id="PF01479">
    <property type="entry name" value="S4"/>
    <property type="match status" value="1"/>
</dbReference>
<evidence type="ECO:0000256" key="4">
    <source>
        <dbReference type="PROSITE-ProRule" id="PRU00182"/>
    </source>
</evidence>
<evidence type="ECO:0000256" key="2">
    <source>
        <dbReference type="ARBA" id="ARBA00010876"/>
    </source>
</evidence>
<dbReference type="PANTHER" id="PTHR21600">
    <property type="entry name" value="MITOCHONDRIAL RNA PSEUDOURIDINE SYNTHASE"/>
    <property type="match status" value="1"/>
</dbReference>
<evidence type="ECO:0000256" key="1">
    <source>
        <dbReference type="ARBA" id="ARBA00000073"/>
    </source>
</evidence>
<gene>
    <name evidence="7" type="ORF">VB738_00770</name>
</gene>
<dbReference type="InterPro" id="IPR036986">
    <property type="entry name" value="S4_RNA-bd_sf"/>
</dbReference>
<proteinExistence type="inferred from homology"/>
<accession>A0ABU5RPM5</accession>
<dbReference type="EC" id="5.4.99.-" evidence="5"/>
<keyword evidence="3 5" id="KW-0413">Isomerase</keyword>
<feature type="domain" description="RNA-binding S4" evidence="6">
    <location>
        <begin position="22"/>
        <end position="79"/>
    </location>
</feature>